<evidence type="ECO:0000256" key="1">
    <source>
        <dbReference type="ARBA" id="ARBA00004062"/>
    </source>
</evidence>
<dbReference type="CDD" id="cd20384">
    <property type="entry name" value="Tudor_ZGPAT"/>
    <property type="match status" value="1"/>
</dbReference>
<comment type="function">
    <text evidence="1">Transcription repressor.</text>
</comment>
<dbReference type="Proteomes" id="UP001153737">
    <property type="component" value="Chromosome 12"/>
</dbReference>
<gene>
    <name evidence="16" type="ORF">PHAECO_LOCUS3066</name>
</gene>
<dbReference type="Gene3D" id="2.30.30.1190">
    <property type="match status" value="1"/>
</dbReference>
<dbReference type="GO" id="GO:0001227">
    <property type="term" value="F:DNA-binding transcription repressor activity, RNA polymerase II-specific"/>
    <property type="evidence" value="ECO:0007669"/>
    <property type="project" value="TreeGrafter"/>
</dbReference>
<dbReference type="GO" id="GO:0008270">
    <property type="term" value="F:zinc ion binding"/>
    <property type="evidence" value="ECO:0007669"/>
    <property type="project" value="UniProtKB-KW"/>
</dbReference>
<reference evidence="16" key="1">
    <citation type="submission" date="2022-01" db="EMBL/GenBank/DDBJ databases">
        <authorList>
            <person name="King R."/>
        </authorList>
    </citation>
    <scope>NUCLEOTIDE SEQUENCE</scope>
</reference>
<dbReference type="PROSITE" id="PS50103">
    <property type="entry name" value="ZF_C3H1"/>
    <property type="match status" value="1"/>
</dbReference>
<keyword evidence="7 12" id="KW-0862">Zinc</keyword>
<evidence type="ECO:0000256" key="2">
    <source>
        <dbReference type="ARBA" id="ARBA00004123"/>
    </source>
</evidence>
<keyword evidence="13" id="KW-0175">Coiled coil</keyword>
<keyword evidence="4" id="KW-0678">Repressor</keyword>
<proteinExistence type="predicted"/>
<dbReference type="GO" id="GO:0005634">
    <property type="term" value="C:nucleus"/>
    <property type="evidence" value="ECO:0007669"/>
    <property type="project" value="UniProtKB-SubCell"/>
</dbReference>
<evidence type="ECO:0000256" key="9">
    <source>
        <dbReference type="ARBA" id="ARBA00023125"/>
    </source>
</evidence>
<evidence type="ECO:0000256" key="12">
    <source>
        <dbReference type="PROSITE-ProRule" id="PRU00723"/>
    </source>
</evidence>
<evidence type="ECO:0000256" key="5">
    <source>
        <dbReference type="ARBA" id="ARBA00022723"/>
    </source>
</evidence>
<keyword evidence="17" id="KW-1185">Reference proteome</keyword>
<feature type="domain" description="C3H1-type" evidence="14">
    <location>
        <begin position="149"/>
        <end position="176"/>
    </location>
</feature>
<keyword evidence="8" id="KW-0805">Transcription regulation</keyword>
<feature type="zinc finger region" description="C3H1-type" evidence="12">
    <location>
        <begin position="149"/>
        <end position="176"/>
    </location>
</feature>
<feature type="coiled-coil region" evidence="13">
    <location>
        <begin position="347"/>
        <end position="374"/>
    </location>
</feature>
<evidence type="ECO:0000256" key="10">
    <source>
        <dbReference type="ARBA" id="ARBA00023163"/>
    </source>
</evidence>
<name>A0A9N9SEU2_PHACE</name>
<dbReference type="Gene3D" id="2.30.30.140">
    <property type="match status" value="1"/>
</dbReference>
<comment type="subcellular location">
    <subcellularLocation>
        <location evidence="2">Nucleus</location>
    </subcellularLocation>
</comment>
<keyword evidence="10" id="KW-0804">Transcription</keyword>
<organism evidence="16 17">
    <name type="scientific">Phaedon cochleariae</name>
    <name type="common">Mustard beetle</name>
    <dbReference type="NCBI Taxonomy" id="80249"/>
    <lineage>
        <taxon>Eukaryota</taxon>
        <taxon>Metazoa</taxon>
        <taxon>Ecdysozoa</taxon>
        <taxon>Arthropoda</taxon>
        <taxon>Hexapoda</taxon>
        <taxon>Insecta</taxon>
        <taxon>Pterygota</taxon>
        <taxon>Neoptera</taxon>
        <taxon>Endopterygota</taxon>
        <taxon>Coleoptera</taxon>
        <taxon>Polyphaga</taxon>
        <taxon>Cucujiformia</taxon>
        <taxon>Chrysomeloidea</taxon>
        <taxon>Chrysomelidae</taxon>
        <taxon>Chrysomelinae</taxon>
        <taxon>Chrysomelini</taxon>
        <taxon>Phaedon</taxon>
    </lineage>
</organism>
<dbReference type="OrthoDB" id="5842926at2759"/>
<evidence type="ECO:0000256" key="4">
    <source>
        <dbReference type="ARBA" id="ARBA00022491"/>
    </source>
</evidence>
<dbReference type="EMBL" id="OU896718">
    <property type="protein sequence ID" value="CAG9815554.1"/>
    <property type="molecule type" value="Genomic_DNA"/>
</dbReference>
<keyword evidence="6 12" id="KW-0863">Zinc-finger</keyword>
<accession>A0A9N9SEU2</accession>
<feature type="domain" description="G-patch" evidence="15">
    <location>
        <begin position="290"/>
        <end position="336"/>
    </location>
</feature>
<sequence length="488" mass="56240">MDLDDLHSYKQQLIHVNNALSTCYDEVAKEELLALKNTIEELLSLTEGSKDEYNDVPTSSKNDTNDSKDEYALFMAEMEKAGAVDKQTEEHESPLPVNVKDIEGKKCRAPHRHHWGNIVYHNAMICSLESSDTDDEIKVRVLYTHPTHQEMMPCPYYFDSDCKFSEEKCRFSHGEIVSYCSLQEYIEPRFENLTTGSVVLAKQTDNLWYRAIVKEIYEDKCLVKFESDKKQIEVNLEETFPLNSENDESGDISEVEEDTAYNDKNDEDVINQSLMVTPSNVPLGNWEKHTKGLGSKLMAKMGYIIGTGLGKRSDGRIDPVSAVVLPAGKSLDHCMKLREQSGGDENLFTAERRFQRLQKKREKHNKKLNDKKSHDNNVFNFINKTLEDNDENTKRGRLGEWQQVKQECSRNLNIKSLQLAESIRRSERALEILNESLSRNTDVTSSIHNKLKDKLVHTQNQLRSYHSQAELIKNEQSFRKDKKKMTIF</sequence>
<dbReference type="PROSITE" id="PS50174">
    <property type="entry name" value="G_PATCH"/>
    <property type="match status" value="1"/>
</dbReference>
<evidence type="ECO:0000256" key="8">
    <source>
        <dbReference type="ARBA" id="ARBA00023015"/>
    </source>
</evidence>
<dbReference type="SMART" id="SM00333">
    <property type="entry name" value="TUDOR"/>
    <property type="match status" value="1"/>
</dbReference>
<evidence type="ECO:0000259" key="15">
    <source>
        <dbReference type="PROSITE" id="PS50174"/>
    </source>
</evidence>
<evidence type="ECO:0000256" key="13">
    <source>
        <dbReference type="SAM" id="Coils"/>
    </source>
</evidence>
<evidence type="ECO:0000256" key="11">
    <source>
        <dbReference type="ARBA" id="ARBA00023242"/>
    </source>
</evidence>
<evidence type="ECO:0000259" key="14">
    <source>
        <dbReference type="PROSITE" id="PS50103"/>
    </source>
</evidence>
<dbReference type="InterPro" id="IPR000571">
    <property type="entry name" value="Znf_CCCH"/>
</dbReference>
<evidence type="ECO:0000313" key="17">
    <source>
        <dbReference type="Proteomes" id="UP001153737"/>
    </source>
</evidence>
<dbReference type="Pfam" id="PF01585">
    <property type="entry name" value="G-patch"/>
    <property type="match status" value="1"/>
</dbReference>
<dbReference type="AlphaFoldDB" id="A0A9N9SEU2"/>
<dbReference type="SMART" id="SM00443">
    <property type="entry name" value="G_patch"/>
    <property type="match status" value="1"/>
</dbReference>
<keyword evidence="9" id="KW-0238">DNA-binding</keyword>
<dbReference type="GO" id="GO:0000978">
    <property type="term" value="F:RNA polymerase II cis-regulatory region sequence-specific DNA binding"/>
    <property type="evidence" value="ECO:0007669"/>
    <property type="project" value="TreeGrafter"/>
</dbReference>
<evidence type="ECO:0000256" key="7">
    <source>
        <dbReference type="ARBA" id="ARBA00022833"/>
    </source>
</evidence>
<dbReference type="InterPro" id="IPR000467">
    <property type="entry name" value="G_patch_dom"/>
</dbReference>
<dbReference type="InterPro" id="IPR002999">
    <property type="entry name" value="Tudor"/>
</dbReference>
<dbReference type="PANTHER" id="PTHR46297:SF1">
    <property type="entry name" value="ZINC FINGER CCCH-TYPE WITH G PATCH DOMAIN-CONTAINING PROTEIN"/>
    <property type="match status" value="1"/>
</dbReference>
<keyword evidence="11" id="KW-0539">Nucleus</keyword>
<evidence type="ECO:0000313" key="16">
    <source>
        <dbReference type="EMBL" id="CAG9815554.1"/>
    </source>
</evidence>
<keyword evidence="5 12" id="KW-0479">Metal-binding</keyword>
<evidence type="ECO:0000256" key="6">
    <source>
        <dbReference type="ARBA" id="ARBA00022771"/>
    </source>
</evidence>
<evidence type="ECO:0000256" key="3">
    <source>
        <dbReference type="ARBA" id="ARBA00022414"/>
    </source>
</evidence>
<reference evidence="16" key="2">
    <citation type="submission" date="2022-10" db="EMBL/GenBank/DDBJ databases">
        <authorList>
            <consortium name="ENA_rothamsted_submissions"/>
            <consortium name="culmorum"/>
            <person name="King R."/>
        </authorList>
    </citation>
    <scope>NUCLEOTIDE SEQUENCE</scope>
</reference>
<dbReference type="PANTHER" id="PTHR46297">
    <property type="entry name" value="ZINC FINGER CCCH-TYPE WITH G PATCH DOMAIN-CONTAINING PROTEIN"/>
    <property type="match status" value="1"/>
</dbReference>
<protein>
    <recommendedName>
        <fullName evidence="3">Zinc finger CCCH-type with G patch domain-containing protein</fullName>
    </recommendedName>
</protein>
<dbReference type="SUPFAM" id="SSF63748">
    <property type="entry name" value="Tudor/PWWP/MBT"/>
    <property type="match status" value="1"/>
</dbReference>